<accession>A0A6P1W2X2</accession>
<dbReference type="Pfam" id="PF13160">
    <property type="entry name" value="DUF3995"/>
    <property type="match status" value="1"/>
</dbReference>
<keyword evidence="1" id="KW-0812">Transmembrane</keyword>
<reference evidence="2 3" key="1">
    <citation type="submission" date="2019-11" db="EMBL/GenBank/DDBJ databases">
        <title>Spirosoma endbachense sp. nov., isolated from a natural salt meadow.</title>
        <authorList>
            <person name="Rojas J."/>
            <person name="Ambika Manirajan B."/>
            <person name="Ratering S."/>
            <person name="Suarez C."/>
            <person name="Geissler-Plaum R."/>
            <person name="Schnell S."/>
        </authorList>
    </citation>
    <scope>NUCLEOTIDE SEQUENCE [LARGE SCALE GENOMIC DNA]</scope>
    <source>
        <strain evidence="2 3">I-24</strain>
    </source>
</reference>
<feature type="transmembrane region" description="Helical" evidence="1">
    <location>
        <begin position="6"/>
        <end position="23"/>
    </location>
</feature>
<dbReference type="InterPro" id="IPR025058">
    <property type="entry name" value="DUF3995"/>
</dbReference>
<feature type="transmembrane region" description="Helical" evidence="1">
    <location>
        <begin position="122"/>
        <end position="142"/>
    </location>
</feature>
<keyword evidence="3" id="KW-1185">Reference proteome</keyword>
<organism evidence="2 3">
    <name type="scientific">Spirosoma endbachense</name>
    <dbReference type="NCBI Taxonomy" id="2666025"/>
    <lineage>
        <taxon>Bacteria</taxon>
        <taxon>Pseudomonadati</taxon>
        <taxon>Bacteroidota</taxon>
        <taxon>Cytophagia</taxon>
        <taxon>Cytophagales</taxon>
        <taxon>Cytophagaceae</taxon>
        <taxon>Spirosoma</taxon>
    </lineage>
</organism>
<dbReference type="EMBL" id="CP045997">
    <property type="protein sequence ID" value="QHV98652.1"/>
    <property type="molecule type" value="Genomic_DNA"/>
</dbReference>
<evidence type="ECO:0000313" key="2">
    <source>
        <dbReference type="EMBL" id="QHV98652.1"/>
    </source>
</evidence>
<feature type="transmembrane region" description="Helical" evidence="1">
    <location>
        <begin position="84"/>
        <end position="101"/>
    </location>
</feature>
<dbReference type="KEGG" id="senf:GJR95_28205"/>
<sequence>MIPASLNALILFLICGIHMYWGLGGRWGLRAAVPERNGTKTLQPGPFSTLAVAIIFGCMALFYLYKIGRLPAAGSLIPNWLNRYGLWLLAGIFLLRAIGDFRYVGFFKRVRNSRFAYLDTRIYSPLCLLLSINTFLLIAFSVKS</sequence>
<gene>
    <name evidence="2" type="ORF">GJR95_28205</name>
</gene>
<dbReference type="RefSeq" id="WP_162389061.1">
    <property type="nucleotide sequence ID" value="NZ_CP045997.1"/>
</dbReference>
<dbReference type="Proteomes" id="UP000464577">
    <property type="component" value="Chromosome"/>
</dbReference>
<evidence type="ECO:0000256" key="1">
    <source>
        <dbReference type="SAM" id="Phobius"/>
    </source>
</evidence>
<keyword evidence="1" id="KW-1133">Transmembrane helix</keyword>
<proteinExistence type="predicted"/>
<protein>
    <submittedName>
        <fullName evidence="2">DUF3995 domain-containing protein</fullName>
    </submittedName>
</protein>
<feature type="transmembrane region" description="Helical" evidence="1">
    <location>
        <begin position="44"/>
        <end position="64"/>
    </location>
</feature>
<keyword evidence="1" id="KW-0472">Membrane</keyword>
<name>A0A6P1W2X2_9BACT</name>
<evidence type="ECO:0000313" key="3">
    <source>
        <dbReference type="Proteomes" id="UP000464577"/>
    </source>
</evidence>
<dbReference type="AlphaFoldDB" id="A0A6P1W2X2"/>